<protein>
    <submittedName>
        <fullName evidence="2">Uncharacterized protein</fullName>
    </submittedName>
</protein>
<evidence type="ECO:0000313" key="2">
    <source>
        <dbReference type="EMBL" id="CAD8714417.1"/>
    </source>
</evidence>
<gene>
    <name evidence="2" type="ORF">MANT1106_LOCUS16277</name>
</gene>
<dbReference type="EMBL" id="HBFC01026909">
    <property type="protein sequence ID" value="CAD8714417.1"/>
    <property type="molecule type" value="Transcribed_RNA"/>
</dbReference>
<feature type="region of interest" description="Disordered" evidence="1">
    <location>
        <begin position="120"/>
        <end position="140"/>
    </location>
</feature>
<name>A0A7S0SR53_9CHLO</name>
<accession>A0A7S0SR53</accession>
<sequence length="140" mass="14405">MSLAGFGGNDDAPHKGKAIFRPADQNNMKATLYGGDAPTTNLGARSTGRKAAPGSSHAAESPFAVGATMGGGEAAAPAFMHKKNTKWDPGAAKVGAAGVDTDLNRHNYEQTAAVAAQMKHRNQHGGGNFLSFDQDQEAPN</sequence>
<organism evidence="2">
    <name type="scientific">Mantoniella antarctica</name>
    <dbReference type="NCBI Taxonomy" id="81844"/>
    <lineage>
        <taxon>Eukaryota</taxon>
        <taxon>Viridiplantae</taxon>
        <taxon>Chlorophyta</taxon>
        <taxon>Mamiellophyceae</taxon>
        <taxon>Mamiellales</taxon>
        <taxon>Mamiellaceae</taxon>
        <taxon>Mantoniella</taxon>
    </lineage>
</organism>
<dbReference type="AlphaFoldDB" id="A0A7S0SR53"/>
<reference evidence="2" key="1">
    <citation type="submission" date="2021-01" db="EMBL/GenBank/DDBJ databases">
        <authorList>
            <person name="Corre E."/>
            <person name="Pelletier E."/>
            <person name="Niang G."/>
            <person name="Scheremetjew M."/>
            <person name="Finn R."/>
            <person name="Kale V."/>
            <person name="Holt S."/>
            <person name="Cochrane G."/>
            <person name="Meng A."/>
            <person name="Brown T."/>
            <person name="Cohen L."/>
        </authorList>
    </citation>
    <scope>NUCLEOTIDE SEQUENCE</scope>
    <source>
        <strain evidence="2">SL-175</strain>
    </source>
</reference>
<feature type="compositionally biased region" description="Polar residues" evidence="1">
    <location>
        <begin position="131"/>
        <end position="140"/>
    </location>
</feature>
<evidence type="ECO:0000256" key="1">
    <source>
        <dbReference type="SAM" id="MobiDB-lite"/>
    </source>
</evidence>
<feature type="region of interest" description="Disordered" evidence="1">
    <location>
        <begin position="31"/>
        <end position="65"/>
    </location>
</feature>
<proteinExistence type="predicted"/>